<evidence type="ECO:0000313" key="2">
    <source>
        <dbReference type="Proteomes" id="UP001253637"/>
    </source>
</evidence>
<name>A0A811BQC5_9VIRU</name>
<dbReference type="EMBL" id="LC625835">
    <property type="protein sequence ID" value="BCU03520.1"/>
    <property type="molecule type" value="Genomic_DNA"/>
</dbReference>
<sequence>MARRPRQHSSGVASAGRSGTMRHLEVTWRMIGMWSRKMETCAAAASSIPLTLPIRPRCSTQDAPSFSP</sequence>
<reference evidence="1" key="1">
    <citation type="submission" date="2021-04" db="EMBL/GenBank/DDBJ databases">
        <title>Draft Genome Sequence of Pandoravirus japonicus, Isolated from the Sabaishi River of Niigata, Japan.</title>
        <authorList>
            <person name="Hosokawa N."/>
            <person name="Takahashi H."/>
            <person name="Aoki K."/>
            <person name="Takemura M."/>
        </authorList>
    </citation>
    <scope>NUCLEOTIDE SEQUENCE</scope>
</reference>
<accession>A0A811BQC5</accession>
<evidence type="ECO:0000313" key="1">
    <source>
        <dbReference type="EMBL" id="BCU03520.1"/>
    </source>
</evidence>
<protein>
    <submittedName>
        <fullName evidence="1">Uncharacterized protein</fullName>
    </submittedName>
</protein>
<organism evidence="1 2">
    <name type="scientific">Pandoravirus japonicus</name>
    <dbReference type="NCBI Taxonomy" id="2823154"/>
    <lineage>
        <taxon>Viruses</taxon>
        <taxon>Pandoravirus</taxon>
    </lineage>
</organism>
<dbReference type="Proteomes" id="UP001253637">
    <property type="component" value="Segment"/>
</dbReference>
<proteinExistence type="predicted"/>